<feature type="transmembrane region" description="Helical" evidence="1">
    <location>
        <begin position="47"/>
        <end position="74"/>
    </location>
</feature>
<reference evidence="2 3" key="1">
    <citation type="journal article" date="2019" name="Int. J. Syst. Evol. Microbiol.">
        <title>The Global Catalogue of Microorganisms (GCM) 10K type strain sequencing project: providing services to taxonomists for standard genome sequencing and annotation.</title>
        <authorList>
            <consortium name="The Broad Institute Genomics Platform"/>
            <consortium name="The Broad Institute Genome Sequencing Center for Infectious Disease"/>
            <person name="Wu L."/>
            <person name="Ma J."/>
        </authorList>
    </citation>
    <scope>NUCLEOTIDE SEQUENCE [LARGE SCALE GENOMIC DNA]</scope>
    <source>
        <strain evidence="2 3">JCM 9731</strain>
    </source>
</reference>
<feature type="transmembrane region" description="Helical" evidence="1">
    <location>
        <begin position="117"/>
        <end position="136"/>
    </location>
</feature>
<dbReference type="RefSeq" id="WP_343796719.1">
    <property type="nucleotide sequence ID" value="NZ_BAAADJ010000007.1"/>
</dbReference>
<comment type="caution">
    <text evidence="2">The sequence shown here is derived from an EMBL/GenBank/DDBJ whole genome shotgun (WGS) entry which is preliminary data.</text>
</comment>
<keyword evidence="1" id="KW-0812">Transmembrane</keyword>
<protein>
    <recommendedName>
        <fullName evidence="4">YhfC family intramembrane metalloprotease</fullName>
    </recommendedName>
</protein>
<evidence type="ECO:0000256" key="1">
    <source>
        <dbReference type="SAM" id="Phobius"/>
    </source>
</evidence>
<sequence length="234" mass="25919">MSQLTNIPAGEQLKKQTNLFYLCIPLYILVPILFVFVFYRFGQPFHLGAFAIGILGWVIALFLRGPIALVAHHFLSEKKASTLVVLSSGPLEEIVRFIVLAITVSTFSYSLSIGQGWAAIEVLYAIVSGFMTLQVLRGTDEKAQQAKEILEKQGMNMNINPLLGVWERIFASGFHIGATLLIAHSTWLLFILIPLHSLLNLSVVYLMKRSMAYAQILVTAVGTLALLAGWLIWG</sequence>
<keyword evidence="1" id="KW-1133">Transmembrane helix</keyword>
<keyword evidence="3" id="KW-1185">Reference proteome</keyword>
<feature type="transmembrane region" description="Helical" evidence="1">
    <location>
        <begin position="94"/>
        <end position="111"/>
    </location>
</feature>
<name>A0ABN0VYG8_9BACI</name>
<keyword evidence="1" id="KW-0472">Membrane</keyword>
<evidence type="ECO:0008006" key="4">
    <source>
        <dbReference type="Google" id="ProtNLM"/>
    </source>
</evidence>
<organism evidence="2 3">
    <name type="scientific">Bacillus carboniphilus</name>
    <dbReference type="NCBI Taxonomy" id="86663"/>
    <lineage>
        <taxon>Bacteria</taxon>
        <taxon>Bacillati</taxon>
        <taxon>Bacillota</taxon>
        <taxon>Bacilli</taxon>
        <taxon>Bacillales</taxon>
        <taxon>Bacillaceae</taxon>
        <taxon>Bacillus</taxon>
    </lineage>
</organism>
<evidence type="ECO:0000313" key="2">
    <source>
        <dbReference type="EMBL" id="GAA0320486.1"/>
    </source>
</evidence>
<dbReference type="EMBL" id="BAAADJ010000007">
    <property type="protein sequence ID" value="GAA0320486.1"/>
    <property type="molecule type" value="Genomic_DNA"/>
</dbReference>
<feature type="transmembrane region" description="Helical" evidence="1">
    <location>
        <begin position="20"/>
        <end position="41"/>
    </location>
</feature>
<feature type="transmembrane region" description="Helical" evidence="1">
    <location>
        <begin position="213"/>
        <end position="233"/>
    </location>
</feature>
<gene>
    <name evidence="2" type="ORF">GCM10008967_08800</name>
</gene>
<dbReference type="Proteomes" id="UP001500782">
    <property type="component" value="Unassembled WGS sequence"/>
</dbReference>
<proteinExistence type="predicted"/>
<accession>A0ABN0VYG8</accession>
<evidence type="ECO:0000313" key="3">
    <source>
        <dbReference type="Proteomes" id="UP001500782"/>
    </source>
</evidence>